<organism evidence="1 2">
    <name type="scientific">Brassica cretica</name>
    <name type="common">Mustard</name>
    <dbReference type="NCBI Taxonomy" id="69181"/>
    <lineage>
        <taxon>Eukaryota</taxon>
        <taxon>Viridiplantae</taxon>
        <taxon>Streptophyta</taxon>
        <taxon>Embryophyta</taxon>
        <taxon>Tracheophyta</taxon>
        <taxon>Spermatophyta</taxon>
        <taxon>Magnoliopsida</taxon>
        <taxon>eudicotyledons</taxon>
        <taxon>Gunneridae</taxon>
        <taxon>Pentapetalae</taxon>
        <taxon>rosids</taxon>
        <taxon>malvids</taxon>
        <taxon>Brassicales</taxon>
        <taxon>Brassicaceae</taxon>
        <taxon>Brassiceae</taxon>
        <taxon>Brassica</taxon>
    </lineage>
</organism>
<dbReference type="EMBL" id="QGKX02000088">
    <property type="protein sequence ID" value="KAF3585077.1"/>
    <property type="molecule type" value="Genomic_DNA"/>
</dbReference>
<reference evidence="1" key="1">
    <citation type="submission" date="2019-12" db="EMBL/GenBank/DDBJ databases">
        <title>Genome sequencing and annotation of Brassica cretica.</title>
        <authorList>
            <person name="Studholme D.J."/>
            <person name="Sarris P."/>
        </authorList>
    </citation>
    <scope>NUCLEOTIDE SEQUENCE</scope>
    <source>
        <strain evidence="1">PFS-109/04</strain>
        <tissue evidence="1">Leaf</tissue>
    </source>
</reference>
<name>A0A8S9RW98_BRACR</name>
<evidence type="ECO:0000313" key="1">
    <source>
        <dbReference type="EMBL" id="KAF3585077.1"/>
    </source>
</evidence>
<sequence length="113" mass="13146">MKQGTVRSWFDGESYGDEMRVYDIDIMNCPVWTVSPHSERAGCITLDIWRAGRDGPRSPYGERARRIALVLWRAGRDEPIGFLNLRTCHVISFFEDLYETPCYEKHFLGPFGR</sequence>
<protein>
    <submittedName>
        <fullName evidence="1">Uncharacterized protein</fullName>
    </submittedName>
</protein>
<gene>
    <name evidence="1" type="ORF">F2Q69_00027963</name>
</gene>
<evidence type="ECO:0000313" key="2">
    <source>
        <dbReference type="Proteomes" id="UP000712600"/>
    </source>
</evidence>
<dbReference type="AlphaFoldDB" id="A0A8S9RW98"/>
<comment type="caution">
    <text evidence="1">The sequence shown here is derived from an EMBL/GenBank/DDBJ whole genome shotgun (WGS) entry which is preliminary data.</text>
</comment>
<proteinExistence type="predicted"/>
<accession>A0A8S9RW98</accession>
<dbReference type="Proteomes" id="UP000712600">
    <property type="component" value="Unassembled WGS sequence"/>
</dbReference>